<evidence type="ECO:0008006" key="8">
    <source>
        <dbReference type="Google" id="ProtNLM"/>
    </source>
</evidence>
<dbReference type="PANTHER" id="PTHR30477:SF18">
    <property type="entry name" value="METAL TRANSPORT SYSTEM MEMBRANE PROTEIN CT_417-RELATED"/>
    <property type="match status" value="1"/>
</dbReference>
<dbReference type="InterPro" id="IPR001626">
    <property type="entry name" value="ABC_TroCD"/>
</dbReference>
<dbReference type="GO" id="GO:0043190">
    <property type="term" value="C:ATP-binding cassette (ABC) transporter complex"/>
    <property type="evidence" value="ECO:0007669"/>
    <property type="project" value="InterPro"/>
</dbReference>
<evidence type="ECO:0000256" key="1">
    <source>
        <dbReference type="ARBA" id="ARBA00004141"/>
    </source>
</evidence>
<sequence length="208" mass="22138">MLEVLQYEFMRNALLAGLLAAIACGIIGTYVIVKRMVFISGGIAHASFGGIGLGYLLGINPVLGALFFATASALGMGLVTRRTKLPEDTAIGILWAMGMALGVIFIGLAPGYAPDLFSYLFGNILTVPLSDLVMMLILDVIIISVVFLLYKEFLALSFDEEFSTVVGMPTERLYLILLGLIALTVVVLIRVVGIILVIALLTIPGNIG</sequence>
<gene>
    <name evidence="7" type="ORF">S01H4_20583</name>
</gene>
<keyword evidence="4 6" id="KW-1133">Transmembrane helix</keyword>
<evidence type="ECO:0000256" key="3">
    <source>
        <dbReference type="ARBA" id="ARBA00022692"/>
    </source>
</evidence>
<evidence type="ECO:0000256" key="2">
    <source>
        <dbReference type="ARBA" id="ARBA00008034"/>
    </source>
</evidence>
<reference evidence="7" key="1">
    <citation type="journal article" date="2014" name="Front. Microbiol.">
        <title>High frequency of phylogenetically diverse reductive dehalogenase-homologous genes in deep subseafloor sedimentary metagenomes.</title>
        <authorList>
            <person name="Kawai M."/>
            <person name="Futagami T."/>
            <person name="Toyoda A."/>
            <person name="Takaki Y."/>
            <person name="Nishi S."/>
            <person name="Hori S."/>
            <person name="Arai W."/>
            <person name="Tsubouchi T."/>
            <person name="Morono Y."/>
            <person name="Uchiyama I."/>
            <person name="Ito T."/>
            <person name="Fujiyama A."/>
            <person name="Inagaki F."/>
            <person name="Takami H."/>
        </authorList>
    </citation>
    <scope>NUCLEOTIDE SEQUENCE</scope>
    <source>
        <strain evidence="7">Expedition CK06-06</strain>
    </source>
</reference>
<feature type="transmembrane region" description="Helical" evidence="6">
    <location>
        <begin position="173"/>
        <end position="203"/>
    </location>
</feature>
<feature type="transmembrane region" description="Helical" evidence="6">
    <location>
        <begin position="91"/>
        <end position="112"/>
    </location>
</feature>
<comment type="subcellular location">
    <subcellularLocation>
        <location evidence="1">Membrane</location>
        <topology evidence="1">Multi-pass membrane protein</topology>
    </subcellularLocation>
</comment>
<organism evidence="7">
    <name type="scientific">marine sediment metagenome</name>
    <dbReference type="NCBI Taxonomy" id="412755"/>
    <lineage>
        <taxon>unclassified sequences</taxon>
        <taxon>metagenomes</taxon>
        <taxon>ecological metagenomes</taxon>
    </lineage>
</organism>
<feature type="transmembrane region" description="Helical" evidence="6">
    <location>
        <begin position="132"/>
        <end position="150"/>
    </location>
</feature>
<feature type="non-terminal residue" evidence="7">
    <location>
        <position position="208"/>
    </location>
</feature>
<evidence type="ECO:0000256" key="6">
    <source>
        <dbReference type="SAM" id="Phobius"/>
    </source>
</evidence>
<protein>
    <recommendedName>
        <fullName evidence="8">Metal ABC transporter permease</fullName>
    </recommendedName>
</protein>
<feature type="transmembrane region" description="Helical" evidence="6">
    <location>
        <begin position="12"/>
        <end position="33"/>
    </location>
</feature>
<proteinExistence type="inferred from homology"/>
<accession>X1B0S7</accession>
<evidence type="ECO:0000256" key="5">
    <source>
        <dbReference type="ARBA" id="ARBA00023136"/>
    </source>
</evidence>
<dbReference type="AlphaFoldDB" id="X1B0S7"/>
<dbReference type="InterPro" id="IPR037294">
    <property type="entry name" value="ABC_BtuC-like"/>
</dbReference>
<dbReference type="GO" id="GO:0055085">
    <property type="term" value="P:transmembrane transport"/>
    <property type="evidence" value="ECO:0007669"/>
    <property type="project" value="InterPro"/>
</dbReference>
<dbReference type="Pfam" id="PF00950">
    <property type="entry name" value="ABC-3"/>
    <property type="match status" value="1"/>
</dbReference>
<dbReference type="Gene3D" id="1.10.3470.10">
    <property type="entry name" value="ABC transporter involved in vitamin B12 uptake, BtuC"/>
    <property type="match status" value="1"/>
</dbReference>
<dbReference type="EMBL" id="BART01009263">
    <property type="protein sequence ID" value="GAG65606.1"/>
    <property type="molecule type" value="Genomic_DNA"/>
</dbReference>
<evidence type="ECO:0000313" key="7">
    <source>
        <dbReference type="EMBL" id="GAG65606.1"/>
    </source>
</evidence>
<dbReference type="PANTHER" id="PTHR30477">
    <property type="entry name" value="ABC-TRANSPORTER METAL-BINDING PROTEIN"/>
    <property type="match status" value="1"/>
</dbReference>
<comment type="similarity">
    <text evidence="2">Belongs to the ABC-3 integral membrane protein family.</text>
</comment>
<name>X1B0S7_9ZZZZ</name>
<dbReference type="GO" id="GO:0010043">
    <property type="term" value="P:response to zinc ion"/>
    <property type="evidence" value="ECO:0007669"/>
    <property type="project" value="TreeGrafter"/>
</dbReference>
<evidence type="ECO:0000256" key="4">
    <source>
        <dbReference type="ARBA" id="ARBA00022989"/>
    </source>
</evidence>
<comment type="caution">
    <text evidence="7">The sequence shown here is derived from an EMBL/GenBank/DDBJ whole genome shotgun (WGS) entry which is preliminary data.</text>
</comment>
<keyword evidence="5 6" id="KW-0472">Membrane</keyword>
<feature type="transmembrane region" description="Helical" evidence="6">
    <location>
        <begin position="53"/>
        <end position="79"/>
    </location>
</feature>
<keyword evidence="3 6" id="KW-0812">Transmembrane</keyword>
<dbReference type="SUPFAM" id="SSF81345">
    <property type="entry name" value="ABC transporter involved in vitamin B12 uptake, BtuC"/>
    <property type="match status" value="1"/>
</dbReference>